<keyword evidence="2" id="KW-1185">Reference proteome</keyword>
<evidence type="ECO:0000313" key="1">
    <source>
        <dbReference type="EMBL" id="TDO33146.1"/>
    </source>
</evidence>
<protein>
    <submittedName>
        <fullName evidence="1">Uncharacterized protein</fullName>
    </submittedName>
</protein>
<gene>
    <name evidence="1" type="ORF">C8E87_8631</name>
</gene>
<accession>A0A4R6JEW9</accession>
<organism evidence="1 2">
    <name type="scientific">Paractinoplanes brasiliensis</name>
    <dbReference type="NCBI Taxonomy" id="52695"/>
    <lineage>
        <taxon>Bacteria</taxon>
        <taxon>Bacillati</taxon>
        <taxon>Actinomycetota</taxon>
        <taxon>Actinomycetes</taxon>
        <taxon>Micromonosporales</taxon>
        <taxon>Micromonosporaceae</taxon>
        <taxon>Paractinoplanes</taxon>
    </lineage>
</organism>
<dbReference type="AlphaFoldDB" id="A0A4R6JEW9"/>
<comment type="caution">
    <text evidence="1">The sequence shown here is derived from an EMBL/GenBank/DDBJ whole genome shotgun (WGS) entry which is preliminary data.</text>
</comment>
<sequence>MRKGLIVIAVLGFVLCGGLGFGVWRVIDLGKEIIAAGVTKQEFDAQKKGTPEADVRAALPEPLSDISDKDLYGGQPAKFGVPAGASCIYHTIKPLPDPEGPELYRFCFVDGKLAEKNTVTIPEDVG</sequence>
<proteinExistence type="predicted"/>
<dbReference type="Proteomes" id="UP000294901">
    <property type="component" value="Unassembled WGS sequence"/>
</dbReference>
<dbReference type="OrthoDB" id="4225294at2"/>
<dbReference type="EMBL" id="SNWR01000002">
    <property type="protein sequence ID" value="TDO33146.1"/>
    <property type="molecule type" value="Genomic_DNA"/>
</dbReference>
<dbReference type="RefSeq" id="WP_133879025.1">
    <property type="nucleotide sequence ID" value="NZ_BOMD01000053.1"/>
</dbReference>
<name>A0A4R6JEW9_9ACTN</name>
<evidence type="ECO:0000313" key="2">
    <source>
        <dbReference type="Proteomes" id="UP000294901"/>
    </source>
</evidence>
<reference evidence="1 2" key="1">
    <citation type="submission" date="2019-03" db="EMBL/GenBank/DDBJ databases">
        <title>Sequencing the genomes of 1000 actinobacteria strains.</title>
        <authorList>
            <person name="Klenk H.-P."/>
        </authorList>
    </citation>
    <scope>NUCLEOTIDE SEQUENCE [LARGE SCALE GENOMIC DNA]</scope>
    <source>
        <strain evidence="1 2">DSM 43805</strain>
    </source>
</reference>